<dbReference type="PANTHER" id="PTHR10366:SF564">
    <property type="entry name" value="STEROL-4-ALPHA-CARBOXYLATE 3-DEHYDROGENASE, DECARBOXYLATING"/>
    <property type="match status" value="1"/>
</dbReference>
<evidence type="ECO:0000259" key="3">
    <source>
        <dbReference type="Pfam" id="PF01370"/>
    </source>
</evidence>
<comment type="similarity">
    <text evidence="2">Belongs to the NAD(P)-dependent epimerase/dehydratase family. Dihydroflavonol-4-reductase subfamily.</text>
</comment>
<dbReference type="OrthoDB" id="2735536at2759"/>
<gene>
    <name evidence="4" type="ORF">N0V89_003859</name>
</gene>
<dbReference type="Proteomes" id="UP001140513">
    <property type="component" value="Unassembled WGS sequence"/>
</dbReference>
<name>A0A9W9CCQ6_9PLEO</name>
<proteinExistence type="inferred from homology"/>
<evidence type="ECO:0000256" key="1">
    <source>
        <dbReference type="ARBA" id="ARBA00023002"/>
    </source>
</evidence>
<accession>A0A9W9CCQ6</accession>
<organism evidence="4 5">
    <name type="scientific">Didymosphaeria variabile</name>
    <dbReference type="NCBI Taxonomy" id="1932322"/>
    <lineage>
        <taxon>Eukaryota</taxon>
        <taxon>Fungi</taxon>
        <taxon>Dikarya</taxon>
        <taxon>Ascomycota</taxon>
        <taxon>Pezizomycotina</taxon>
        <taxon>Dothideomycetes</taxon>
        <taxon>Pleosporomycetidae</taxon>
        <taxon>Pleosporales</taxon>
        <taxon>Massarineae</taxon>
        <taxon>Didymosphaeriaceae</taxon>
        <taxon>Didymosphaeria</taxon>
    </lineage>
</organism>
<evidence type="ECO:0000256" key="2">
    <source>
        <dbReference type="ARBA" id="ARBA00023445"/>
    </source>
</evidence>
<dbReference type="EMBL" id="JAPEUX010000003">
    <property type="protein sequence ID" value="KAJ4355838.1"/>
    <property type="molecule type" value="Genomic_DNA"/>
</dbReference>
<dbReference type="AlphaFoldDB" id="A0A9W9CCQ6"/>
<comment type="caution">
    <text evidence="4">The sequence shown here is derived from an EMBL/GenBank/DDBJ whole genome shotgun (WGS) entry which is preliminary data.</text>
</comment>
<dbReference type="InterPro" id="IPR050425">
    <property type="entry name" value="NAD(P)_dehydrat-like"/>
</dbReference>
<dbReference type="InterPro" id="IPR036291">
    <property type="entry name" value="NAD(P)-bd_dom_sf"/>
</dbReference>
<dbReference type="PANTHER" id="PTHR10366">
    <property type="entry name" value="NAD DEPENDENT EPIMERASE/DEHYDRATASE"/>
    <property type="match status" value="1"/>
</dbReference>
<dbReference type="SUPFAM" id="SSF51735">
    <property type="entry name" value="NAD(P)-binding Rossmann-fold domains"/>
    <property type="match status" value="1"/>
</dbReference>
<reference evidence="4" key="1">
    <citation type="submission" date="2022-10" db="EMBL/GenBank/DDBJ databases">
        <title>Tapping the CABI collections for fungal endophytes: first genome assemblies for Collariella, Neodidymelliopsis, Ascochyta clinopodiicola, Didymella pomorum, Didymosphaeria variabile, Neocosmospora piperis and Neocucurbitaria cava.</title>
        <authorList>
            <person name="Hill R."/>
        </authorList>
    </citation>
    <scope>NUCLEOTIDE SEQUENCE</scope>
    <source>
        <strain evidence="4">IMI 356815</strain>
    </source>
</reference>
<keyword evidence="5" id="KW-1185">Reference proteome</keyword>
<dbReference type="GeneID" id="80907389"/>
<sequence>MLQDKHPDNDIYLPFVKSMHNILSAAEQSGTVKRIVFTQAGAAMVHPNDGDTLGTDMNMPLNEHTPVHSGLLPLKPPFASPHHAYCAAKAQCMTILKNLRASGKAPFSIVQVVPGTVMGPSELISTKIEARNKMDRMSRALLFNEPKPRYLFGFVHVGDCARVHVEALDKVKITDDEIPDWFIAAASSDNAKSGEQTWKEAGNAIERNFKDEIASGTLTVGRDNVPTNMPFYVDSVLTETKILGHDKFKSLNECLKIIAEWYKDLA</sequence>
<dbReference type="InterPro" id="IPR001509">
    <property type="entry name" value="Epimerase_deHydtase"/>
</dbReference>
<evidence type="ECO:0000313" key="4">
    <source>
        <dbReference type="EMBL" id="KAJ4355838.1"/>
    </source>
</evidence>
<evidence type="ECO:0000313" key="5">
    <source>
        <dbReference type="Proteomes" id="UP001140513"/>
    </source>
</evidence>
<dbReference type="Pfam" id="PF01370">
    <property type="entry name" value="Epimerase"/>
    <property type="match status" value="1"/>
</dbReference>
<dbReference type="GO" id="GO:0016616">
    <property type="term" value="F:oxidoreductase activity, acting on the CH-OH group of donors, NAD or NADP as acceptor"/>
    <property type="evidence" value="ECO:0007669"/>
    <property type="project" value="TreeGrafter"/>
</dbReference>
<keyword evidence="1" id="KW-0560">Oxidoreductase</keyword>
<protein>
    <recommendedName>
        <fullName evidence="3">NAD-dependent epimerase/dehydratase domain-containing protein</fullName>
    </recommendedName>
</protein>
<dbReference type="Gene3D" id="3.40.50.720">
    <property type="entry name" value="NAD(P)-binding Rossmann-like Domain"/>
    <property type="match status" value="1"/>
</dbReference>
<dbReference type="RefSeq" id="XP_056072964.1">
    <property type="nucleotide sequence ID" value="XM_056212656.1"/>
</dbReference>
<feature type="domain" description="NAD-dependent epimerase/dehydratase" evidence="3">
    <location>
        <begin position="74"/>
        <end position="171"/>
    </location>
</feature>